<keyword evidence="3" id="KW-1185">Reference proteome</keyword>
<gene>
    <name evidence="2" type="ORF">NPIL_169201</name>
</gene>
<organism evidence="2 3">
    <name type="scientific">Nephila pilipes</name>
    <name type="common">Giant wood spider</name>
    <name type="synonym">Nephila maculata</name>
    <dbReference type="NCBI Taxonomy" id="299642"/>
    <lineage>
        <taxon>Eukaryota</taxon>
        <taxon>Metazoa</taxon>
        <taxon>Ecdysozoa</taxon>
        <taxon>Arthropoda</taxon>
        <taxon>Chelicerata</taxon>
        <taxon>Arachnida</taxon>
        <taxon>Araneae</taxon>
        <taxon>Araneomorphae</taxon>
        <taxon>Entelegynae</taxon>
        <taxon>Araneoidea</taxon>
        <taxon>Nephilidae</taxon>
        <taxon>Nephila</taxon>
    </lineage>
</organism>
<accession>A0A8X6Q5M7</accession>
<dbReference type="Proteomes" id="UP000887013">
    <property type="component" value="Unassembled WGS sequence"/>
</dbReference>
<feature type="compositionally biased region" description="Basic and acidic residues" evidence="1">
    <location>
        <begin position="86"/>
        <end position="100"/>
    </location>
</feature>
<comment type="caution">
    <text evidence="2">The sequence shown here is derived from an EMBL/GenBank/DDBJ whole genome shotgun (WGS) entry which is preliminary data.</text>
</comment>
<dbReference type="AlphaFoldDB" id="A0A8X6Q5M7"/>
<sequence>MERQSETEIAFACGPLMEIYEKLLGCRSRHPISRCEGEPEESSHVVLLVRPEEVITLKKDKKRRQSRLHTQPTRSWRMKFAPSGTRPEKEEVSGGWHREF</sequence>
<evidence type="ECO:0000256" key="1">
    <source>
        <dbReference type="SAM" id="MobiDB-lite"/>
    </source>
</evidence>
<feature type="region of interest" description="Disordered" evidence="1">
    <location>
        <begin position="78"/>
        <end position="100"/>
    </location>
</feature>
<name>A0A8X6Q5M7_NEPPI</name>
<proteinExistence type="predicted"/>
<reference evidence="2" key="1">
    <citation type="submission" date="2020-08" db="EMBL/GenBank/DDBJ databases">
        <title>Multicomponent nature underlies the extraordinary mechanical properties of spider dragline silk.</title>
        <authorList>
            <person name="Kono N."/>
            <person name="Nakamura H."/>
            <person name="Mori M."/>
            <person name="Yoshida Y."/>
            <person name="Ohtoshi R."/>
            <person name="Malay A.D."/>
            <person name="Moran D.A.P."/>
            <person name="Tomita M."/>
            <person name="Numata K."/>
            <person name="Arakawa K."/>
        </authorList>
    </citation>
    <scope>NUCLEOTIDE SEQUENCE</scope>
</reference>
<evidence type="ECO:0000313" key="3">
    <source>
        <dbReference type="Proteomes" id="UP000887013"/>
    </source>
</evidence>
<dbReference type="EMBL" id="BMAW01075419">
    <property type="protein sequence ID" value="GFT96897.1"/>
    <property type="molecule type" value="Genomic_DNA"/>
</dbReference>
<protein>
    <submittedName>
        <fullName evidence="2">Uncharacterized protein</fullName>
    </submittedName>
</protein>
<evidence type="ECO:0000313" key="2">
    <source>
        <dbReference type="EMBL" id="GFT96897.1"/>
    </source>
</evidence>